<evidence type="ECO:0000313" key="10">
    <source>
        <dbReference type="EMBL" id="KAK3375426.1"/>
    </source>
</evidence>
<evidence type="ECO:0000256" key="9">
    <source>
        <dbReference type="SAM" id="MobiDB-lite"/>
    </source>
</evidence>
<feature type="compositionally biased region" description="Polar residues" evidence="9">
    <location>
        <begin position="125"/>
        <end position="136"/>
    </location>
</feature>
<keyword evidence="6" id="KW-0805">Transcription regulation</keyword>
<feature type="compositionally biased region" description="Low complexity" evidence="9">
    <location>
        <begin position="257"/>
        <end position="272"/>
    </location>
</feature>
<evidence type="ECO:0000256" key="1">
    <source>
        <dbReference type="ARBA" id="ARBA00004123"/>
    </source>
</evidence>
<comment type="subcellular location">
    <subcellularLocation>
        <location evidence="2">Cytoplasm</location>
    </subcellularLocation>
    <subcellularLocation>
        <location evidence="1">Nucleus</location>
    </subcellularLocation>
</comment>
<evidence type="ECO:0000256" key="2">
    <source>
        <dbReference type="ARBA" id="ARBA00004496"/>
    </source>
</evidence>
<keyword evidence="7" id="KW-0804">Transcription</keyword>
<feature type="region of interest" description="Disordered" evidence="9">
    <location>
        <begin position="23"/>
        <end position="136"/>
    </location>
</feature>
<reference evidence="10" key="2">
    <citation type="submission" date="2023-06" db="EMBL/GenBank/DDBJ databases">
        <authorList>
            <consortium name="Lawrence Berkeley National Laboratory"/>
            <person name="Haridas S."/>
            <person name="Hensen N."/>
            <person name="Bonometti L."/>
            <person name="Westerberg I."/>
            <person name="Brannstrom I.O."/>
            <person name="Guillou S."/>
            <person name="Cros-Aarteil S."/>
            <person name="Calhoun S."/>
            <person name="Kuo A."/>
            <person name="Mondo S."/>
            <person name="Pangilinan J."/>
            <person name="Riley R."/>
            <person name="LaButti K."/>
            <person name="Andreopoulos B."/>
            <person name="Lipzen A."/>
            <person name="Chen C."/>
            <person name="Yanf M."/>
            <person name="Daum C."/>
            <person name="Ng V."/>
            <person name="Clum A."/>
            <person name="Steindorff A."/>
            <person name="Ohm R."/>
            <person name="Martin F."/>
            <person name="Silar P."/>
            <person name="Natvig D."/>
            <person name="Lalanne C."/>
            <person name="Gautier V."/>
            <person name="Ament-velasquez S.L."/>
            <person name="Kruys A."/>
            <person name="Hutchinson M.I."/>
            <person name="Powell A.J."/>
            <person name="Barry K."/>
            <person name="Miller A.N."/>
            <person name="Grigoriev I.V."/>
            <person name="Debuchy R."/>
            <person name="Gladieux P."/>
            <person name="Thoren M.H."/>
            <person name="Johannesson H."/>
        </authorList>
    </citation>
    <scope>NUCLEOTIDE SEQUENCE</scope>
    <source>
        <strain evidence="10">CBS 232.78</strain>
    </source>
</reference>
<keyword evidence="11" id="KW-1185">Reference proteome</keyword>
<evidence type="ECO:0000256" key="6">
    <source>
        <dbReference type="ARBA" id="ARBA00023015"/>
    </source>
</evidence>
<evidence type="ECO:0000256" key="7">
    <source>
        <dbReference type="ARBA" id="ARBA00023163"/>
    </source>
</evidence>
<sequence length="387" mass="42515">MDMVSSCPSSPAKRRVLAALDPNASAAAYPPKQQLGKPPSHNFMPPNFRTAPSEVDMENIGKKRALQQMTPVHVEAGEPATKRPCLDEETYAEPSGGGKQSSPRCCSPSSDRTRSASPRSDDNDTYSIFDTSGMDNSQVTTLTEPDLAGPLSVVALPAARLARPRTLTREEAREKAEILRLRLGLAHYKVRTGQTDVPLERLQLRPLPISLPASSSSSSSSSCNNNTIIDSGPLQRVAAAAWREALAQQHAQQQQQQAQLAQHLEQQEQHQQMMLRRSSDTIVDEERLREFETTDEEDRDDDDDDDDHGNEEEEGLDGEMLNHTNARRRRRNREDEIDGLPRLTTWHTGSRATTPRQQNAVDADGGEQLAGNLLGGAASGLLSLSRS</sequence>
<comment type="caution">
    <text evidence="10">The sequence shown here is derived from an EMBL/GenBank/DDBJ whole genome shotgun (WGS) entry which is preliminary data.</text>
</comment>
<evidence type="ECO:0000256" key="8">
    <source>
        <dbReference type="ARBA" id="ARBA00023242"/>
    </source>
</evidence>
<protein>
    <submittedName>
        <fullName evidence="10">Uncharacterized protein</fullName>
    </submittedName>
</protein>
<feature type="compositionally biased region" description="Polar residues" evidence="9">
    <location>
        <begin position="345"/>
        <end position="360"/>
    </location>
</feature>
<reference evidence="10" key="1">
    <citation type="journal article" date="2023" name="Mol. Phylogenet. Evol.">
        <title>Genome-scale phylogeny and comparative genomics of the fungal order Sordariales.</title>
        <authorList>
            <person name="Hensen N."/>
            <person name="Bonometti L."/>
            <person name="Westerberg I."/>
            <person name="Brannstrom I.O."/>
            <person name="Guillou S."/>
            <person name="Cros-Aarteil S."/>
            <person name="Calhoun S."/>
            <person name="Haridas S."/>
            <person name="Kuo A."/>
            <person name="Mondo S."/>
            <person name="Pangilinan J."/>
            <person name="Riley R."/>
            <person name="LaButti K."/>
            <person name="Andreopoulos B."/>
            <person name="Lipzen A."/>
            <person name="Chen C."/>
            <person name="Yan M."/>
            <person name="Daum C."/>
            <person name="Ng V."/>
            <person name="Clum A."/>
            <person name="Steindorff A."/>
            <person name="Ohm R.A."/>
            <person name="Martin F."/>
            <person name="Silar P."/>
            <person name="Natvig D.O."/>
            <person name="Lalanne C."/>
            <person name="Gautier V."/>
            <person name="Ament-Velasquez S.L."/>
            <person name="Kruys A."/>
            <person name="Hutchinson M.I."/>
            <person name="Powell A.J."/>
            <person name="Barry K."/>
            <person name="Miller A.N."/>
            <person name="Grigoriev I.V."/>
            <person name="Debuchy R."/>
            <person name="Gladieux P."/>
            <person name="Hiltunen Thoren M."/>
            <person name="Johannesson H."/>
        </authorList>
    </citation>
    <scope>NUCLEOTIDE SEQUENCE</scope>
    <source>
        <strain evidence="10">CBS 232.78</strain>
    </source>
</reference>
<proteinExistence type="inferred from homology"/>
<accession>A0AAE0KFA5</accession>
<keyword evidence="8" id="KW-0539">Nucleus</keyword>
<gene>
    <name evidence="10" type="ORF">B0H63DRAFT_526675</name>
</gene>
<feature type="region of interest" description="Disordered" evidence="9">
    <location>
        <begin position="257"/>
        <end position="367"/>
    </location>
</feature>
<dbReference type="AlphaFoldDB" id="A0AAE0KFA5"/>
<dbReference type="GO" id="GO:0005634">
    <property type="term" value="C:nucleus"/>
    <property type="evidence" value="ECO:0007669"/>
    <property type="project" value="UniProtKB-SubCell"/>
</dbReference>
<evidence type="ECO:0000313" key="11">
    <source>
        <dbReference type="Proteomes" id="UP001285441"/>
    </source>
</evidence>
<organism evidence="10 11">
    <name type="scientific">Podospora didyma</name>
    <dbReference type="NCBI Taxonomy" id="330526"/>
    <lineage>
        <taxon>Eukaryota</taxon>
        <taxon>Fungi</taxon>
        <taxon>Dikarya</taxon>
        <taxon>Ascomycota</taxon>
        <taxon>Pezizomycotina</taxon>
        <taxon>Sordariomycetes</taxon>
        <taxon>Sordariomycetidae</taxon>
        <taxon>Sordariales</taxon>
        <taxon>Podosporaceae</taxon>
        <taxon>Podospora</taxon>
    </lineage>
</organism>
<feature type="compositionally biased region" description="Acidic residues" evidence="9">
    <location>
        <begin position="293"/>
        <end position="317"/>
    </location>
</feature>
<feature type="compositionally biased region" description="Basic and acidic residues" evidence="9">
    <location>
        <begin position="111"/>
        <end position="122"/>
    </location>
</feature>
<evidence type="ECO:0000256" key="3">
    <source>
        <dbReference type="ARBA" id="ARBA00006922"/>
    </source>
</evidence>
<keyword evidence="5" id="KW-0678">Repressor</keyword>
<keyword evidence="4" id="KW-0963">Cytoplasm</keyword>
<dbReference type="Proteomes" id="UP001285441">
    <property type="component" value="Unassembled WGS sequence"/>
</dbReference>
<comment type="similarity">
    <text evidence="3">Belongs to the WHI5/NRM1 family.</text>
</comment>
<dbReference type="Pfam" id="PF08528">
    <property type="entry name" value="Whi5"/>
    <property type="match status" value="1"/>
</dbReference>
<dbReference type="GO" id="GO:0005737">
    <property type="term" value="C:cytoplasm"/>
    <property type="evidence" value="ECO:0007669"/>
    <property type="project" value="UniProtKB-SubCell"/>
</dbReference>
<dbReference type="EMBL" id="JAULSW010000007">
    <property type="protein sequence ID" value="KAK3375426.1"/>
    <property type="molecule type" value="Genomic_DNA"/>
</dbReference>
<evidence type="ECO:0000256" key="5">
    <source>
        <dbReference type="ARBA" id="ARBA00022491"/>
    </source>
</evidence>
<name>A0AAE0KFA5_9PEZI</name>
<feature type="compositionally biased region" description="Low complexity" evidence="9">
    <location>
        <begin position="101"/>
        <end position="110"/>
    </location>
</feature>
<dbReference type="InterPro" id="IPR013734">
    <property type="entry name" value="TF_Nrm1/Whi5"/>
</dbReference>
<evidence type="ECO:0000256" key="4">
    <source>
        <dbReference type="ARBA" id="ARBA00022490"/>
    </source>
</evidence>